<dbReference type="Gene3D" id="3.30.70.100">
    <property type="match status" value="1"/>
</dbReference>
<gene>
    <name evidence="3" type="ORF">G7034_02175</name>
</gene>
<feature type="domain" description="HMA" evidence="2">
    <location>
        <begin position="1"/>
        <end position="66"/>
    </location>
</feature>
<dbReference type="CDD" id="cd00371">
    <property type="entry name" value="HMA"/>
    <property type="match status" value="1"/>
</dbReference>
<dbReference type="Proteomes" id="UP000643701">
    <property type="component" value="Unassembled WGS sequence"/>
</dbReference>
<evidence type="ECO:0000259" key="2">
    <source>
        <dbReference type="PROSITE" id="PS50846"/>
    </source>
</evidence>
<dbReference type="InterPro" id="IPR017969">
    <property type="entry name" value="Heavy-metal-associated_CS"/>
</dbReference>
<evidence type="ECO:0000313" key="3">
    <source>
        <dbReference type="EMBL" id="NGZ89056.1"/>
    </source>
</evidence>
<keyword evidence="4" id="KW-1185">Reference proteome</keyword>
<organism evidence="3 4">
    <name type="scientific">Psychroflexus maritimus</name>
    <dbReference type="NCBI Taxonomy" id="2714865"/>
    <lineage>
        <taxon>Bacteria</taxon>
        <taxon>Pseudomonadati</taxon>
        <taxon>Bacteroidota</taxon>
        <taxon>Flavobacteriia</taxon>
        <taxon>Flavobacteriales</taxon>
        <taxon>Flavobacteriaceae</taxon>
        <taxon>Psychroflexus</taxon>
    </lineage>
</organism>
<dbReference type="Pfam" id="PF00403">
    <property type="entry name" value="HMA"/>
    <property type="match status" value="1"/>
</dbReference>
<dbReference type="SUPFAM" id="SSF55008">
    <property type="entry name" value="HMA, heavy metal-associated domain"/>
    <property type="match status" value="1"/>
</dbReference>
<reference evidence="3" key="1">
    <citation type="submission" date="2020-03" db="EMBL/GenBank/DDBJ databases">
        <title>Psychroflexus Maritimus sp. nov., isolate from marine sediment.</title>
        <authorList>
            <person name="Zhong Y.-L."/>
        </authorList>
    </citation>
    <scope>NUCLEOTIDE SEQUENCE</scope>
    <source>
        <strain evidence="3">C1</strain>
    </source>
</reference>
<dbReference type="PROSITE" id="PS01047">
    <property type="entry name" value="HMA_1"/>
    <property type="match status" value="1"/>
</dbReference>
<keyword evidence="1" id="KW-0479">Metal-binding</keyword>
<protein>
    <submittedName>
        <fullName evidence="3">Heavy-metal-associated domain-containing protein</fullName>
    </submittedName>
</protein>
<dbReference type="EMBL" id="JAANAS010000024">
    <property type="protein sequence ID" value="NGZ89056.1"/>
    <property type="molecule type" value="Genomic_DNA"/>
</dbReference>
<dbReference type="AlphaFoldDB" id="A0A967AEJ8"/>
<evidence type="ECO:0000313" key="4">
    <source>
        <dbReference type="Proteomes" id="UP000643701"/>
    </source>
</evidence>
<dbReference type="GO" id="GO:0046872">
    <property type="term" value="F:metal ion binding"/>
    <property type="evidence" value="ECO:0007669"/>
    <property type="project" value="UniProtKB-KW"/>
</dbReference>
<dbReference type="InterPro" id="IPR036163">
    <property type="entry name" value="HMA_dom_sf"/>
</dbReference>
<proteinExistence type="predicted"/>
<dbReference type="RefSeq" id="WP_166399322.1">
    <property type="nucleotide sequence ID" value="NZ_JAANAS010000024.1"/>
</dbReference>
<dbReference type="InterPro" id="IPR006121">
    <property type="entry name" value="HMA_dom"/>
</dbReference>
<evidence type="ECO:0000256" key="1">
    <source>
        <dbReference type="ARBA" id="ARBA00022723"/>
    </source>
</evidence>
<sequence>MRESLIIQNLKCGGCASTVIKQLENLEGVSKVDVEVELSQVNFDLQANYLMEEVKIRLKKIGYPVEGEANSFGSKAKSYISCATGKMSE</sequence>
<comment type="caution">
    <text evidence="3">The sequence shown here is derived from an EMBL/GenBank/DDBJ whole genome shotgun (WGS) entry which is preliminary data.</text>
</comment>
<accession>A0A967AEJ8</accession>
<name>A0A967AEJ8_9FLAO</name>
<dbReference type="PROSITE" id="PS50846">
    <property type="entry name" value="HMA_2"/>
    <property type="match status" value="1"/>
</dbReference>